<dbReference type="AlphaFoldDB" id="A0A5B1LAS6"/>
<accession>A0A5B1LAS6</accession>
<dbReference type="InterPro" id="IPR000873">
    <property type="entry name" value="AMP-dep_synth/lig_dom"/>
</dbReference>
<dbReference type="Pfam" id="PF00501">
    <property type="entry name" value="AMP-binding"/>
    <property type="match status" value="1"/>
</dbReference>
<dbReference type="Proteomes" id="UP000325003">
    <property type="component" value="Unassembled WGS sequence"/>
</dbReference>
<evidence type="ECO:0000256" key="4">
    <source>
        <dbReference type="ARBA" id="ARBA00023098"/>
    </source>
</evidence>
<dbReference type="InterPro" id="IPR020845">
    <property type="entry name" value="AMP-binding_CS"/>
</dbReference>
<comment type="similarity">
    <text evidence="1">Belongs to the ATP-dependent AMP-binding enzyme family.</text>
</comment>
<reference evidence="7 8" key="1">
    <citation type="submission" date="2019-09" db="EMBL/GenBank/DDBJ databases">
        <title>Nocardioides panacisoli sp. nov., isolated from the soil of a ginseng field.</title>
        <authorList>
            <person name="Cho C."/>
        </authorList>
    </citation>
    <scope>NUCLEOTIDE SEQUENCE [LARGE SCALE GENOMIC DNA]</scope>
    <source>
        <strain evidence="7 8">BN130099</strain>
    </source>
</reference>
<dbReference type="Gene3D" id="3.40.50.12780">
    <property type="entry name" value="N-terminal domain of ligase-like"/>
    <property type="match status" value="1"/>
</dbReference>
<keyword evidence="4" id="KW-0443">Lipid metabolism</keyword>
<evidence type="ECO:0000256" key="2">
    <source>
        <dbReference type="ARBA" id="ARBA00022598"/>
    </source>
</evidence>
<dbReference type="PROSITE" id="PS00455">
    <property type="entry name" value="AMP_BINDING"/>
    <property type="match status" value="1"/>
</dbReference>
<dbReference type="EMBL" id="VUJV01000005">
    <property type="protein sequence ID" value="KAA1417745.1"/>
    <property type="molecule type" value="Genomic_DNA"/>
</dbReference>
<keyword evidence="8" id="KW-1185">Reference proteome</keyword>
<dbReference type="GO" id="GO:0004467">
    <property type="term" value="F:long-chain fatty acid-CoA ligase activity"/>
    <property type="evidence" value="ECO:0007669"/>
    <property type="project" value="TreeGrafter"/>
</dbReference>
<evidence type="ECO:0000313" key="8">
    <source>
        <dbReference type="Proteomes" id="UP000325003"/>
    </source>
</evidence>
<keyword evidence="3" id="KW-0276">Fatty acid metabolism</keyword>
<keyword evidence="2 7" id="KW-0436">Ligase</keyword>
<feature type="domain" description="AMP-dependent synthetase/ligase" evidence="6">
    <location>
        <begin position="24"/>
        <end position="434"/>
    </location>
</feature>
<dbReference type="RefSeq" id="WP_149729314.1">
    <property type="nucleotide sequence ID" value="NZ_VUJV01000005.1"/>
</dbReference>
<comment type="caution">
    <text evidence="7">The sequence shown here is derived from an EMBL/GenBank/DDBJ whole genome shotgun (WGS) entry which is preliminary data.</text>
</comment>
<protein>
    <recommendedName>
        <fullName evidence="5">Acyl-CoA synthetase</fullName>
    </recommendedName>
</protein>
<dbReference type="GO" id="GO:0016020">
    <property type="term" value="C:membrane"/>
    <property type="evidence" value="ECO:0007669"/>
    <property type="project" value="TreeGrafter"/>
</dbReference>
<reference evidence="7 8" key="2">
    <citation type="submission" date="2019-09" db="EMBL/GenBank/DDBJ databases">
        <authorList>
            <person name="Jin C."/>
        </authorList>
    </citation>
    <scope>NUCLEOTIDE SEQUENCE [LARGE SCALE GENOMIC DNA]</scope>
    <source>
        <strain evidence="7 8">BN130099</strain>
    </source>
</reference>
<evidence type="ECO:0000313" key="7">
    <source>
        <dbReference type="EMBL" id="KAA1417745.1"/>
    </source>
</evidence>
<name>A0A5B1LAS6_9ACTN</name>
<dbReference type="SUPFAM" id="SSF56801">
    <property type="entry name" value="Acetyl-CoA synthetase-like"/>
    <property type="match status" value="1"/>
</dbReference>
<proteinExistence type="inferred from homology"/>
<dbReference type="CDD" id="cd05907">
    <property type="entry name" value="VL_LC_FACS_like"/>
    <property type="match status" value="1"/>
</dbReference>
<evidence type="ECO:0000256" key="5">
    <source>
        <dbReference type="ARBA" id="ARBA00032875"/>
    </source>
</evidence>
<dbReference type="Pfam" id="PF23562">
    <property type="entry name" value="AMP-binding_C_3"/>
    <property type="match status" value="1"/>
</dbReference>
<sequence>MPINFDTSFLDHMPQNVATQFLDRVAASGKREAFRFPRGEAWESVTWAQAGDSVRRLAAGLLSLGLEPEQRVGIASSTRYEWIQADLAVMCAAGATTTVYPSTGAEDTAYILGDSSCRFVFVEDGSQLEKLQAHRAELAGLEKVISFDDSIADGDWVITMGALGELGDAYLKEHPDAIETVAKEIRPDQLSTLIYTSGTTGKPKGVRTLHKAWVFEGEAIKAQGILDETDLQFLWLPMAHSFGKVLLSTQLACGFATAIDGRVDKIVDNLGIVKPTFMGAAPRIFEKAHARIVTMTASEGGAKEKIFKKAFEVGTKVDELTMAGKSVPLPLKLQHALFDKLVFSKVRDRFGGRVKFFISGSAALNAEIASWFHAAGILILEGYGMTENAAGATVNHPDQYKIGTVGMPFPGTEVRIAEDGEVQLKGPHIMAGYHNRDEATAEAMTADGWLRTGDKGELDKDGYLRITGRIKELFKTSGGKYIAPPAIEAKFKALCPFVSQFMVFGAERNFVSALVTLDPDAIAGWAKENGVSGAYEELVKSPKIVEMIGDYVEQLNGQLNRWETIKKWEILDHDLTIESGELTPSLKVKRAVVEANNKDLIASFYS</sequence>
<evidence type="ECO:0000256" key="1">
    <source>
        <dbReference type="ARBA" id="ARBA00006432"/>
    </source>
</evidence>
<organism evidence="7 8">
    <name type="scientific">Nocardioides humilatus</name>
    <dbReference type="NCBI Taxonomy" id="2607660"/>
    <lineage>
        <taxon>Bacteria</taxon>
        <taxon>Bacillati</taxon>
        <taxon>Actinomycetota</taxon>
        <taxon>Actinomycetes</taxon>
        <taxon>Propionibacteriales</taxon>
        <taxon>Nocardioidaceae</taxon>
        <taxon>Nocardioides</taxon>
    </lineage>
</organism>
<evidence type="ECO:0000259" key="6">
    <source>
        <dbReference type="Pfam" id="PF00501"/>
    </source>
</evidence>
<gene>
    <name evidence="7" type="ORF">F0U44_15755</name>
</gene>
<evidence type="ECO:0000256" key="3">
    <source>
        <dbReference type="ARBA" id="ARBA00022832"/>
    </source>
</evidence>
<dbReference type="InterPro" id="IPR042099">
    <property type="entry name" value="ANL_N_sf"/>
</dbReference>
<dbReference type="PANTHER" id="PTHR43272">
    <property type="entry name" value="LONG-CHAIN-FATTY-ACID--COA LIGASE"/>
    <property type="match status" value="1"/>
</dbReference>
<dbReference type="PANTHER" id="PTHR43272:SF32">
    <property type="entry name" value="AMP-DEPENDENT SYNTHETASE_LIGASE DOMAIN-CONTAINING PROTEIN"/>
    <property type="match status" value="1"/>
</dbReference>